<evidence type="ECO:0000313" key="8">
    <source>
        <dbReference type="EMBL" id="ADR18614.1"/>
    </source>
</evidence>
<evidence type="ECO:0000256" key="2">
    <source>
        <dbReference type="ARBA" id="ARBA00022723"/>
    </source>
</evidence>
<dbReference type="Pfam" id="PF13167">
    <property type="entry name" value="GTP-bdg_N"/>
    <property type="match status" value="1"/>
</dbReference>
<dbReference type="eggNOG" id="COG2262">
    <property type="taxonomic scope" value="Bacteria"/>
</dbReference>
<keyword evidence="8" id="KW-0378">Hydrolase</keyword>
<dbReference type="GO" id="GO:0003924">
    <property type="term" value="F:GTPase activity"/>
    <property type="evidence" value="ECO:0007669"/>
    <property type="project" value="UniProtKB-UniRule"/>
</dbReference>
<dbReference type="GO" id="GO:0043022">
    <property type="term" value="F:ribosome binding"/>
    <property type="evidence" value="ECO:0007669"/>
    <property type="project" value="TreeGrafter"/>
</dbReference>
<evidence type="ECO:0000256" key="3">
    <source>
        <dbReference type="ARBA" id="ARBA00022741"/>
    </source>
</evidence>
<dbReference type="PANTHER" id="PTHR10229:SF0">
    <property type="entry name" value="GTP-BINDING PROTEIN 6-RELATED"/>
    <property type="match status" value="1"/>
</dbReference>
<dbReference type="Pfam" id="PF01926">
    <property type="entry name" value="MMR_HSR1"/>
    <property type="match status" value="1"/>
</dbReference>
<name>E4TGD3_CALNY</name>
<evidence type="ECO:0000256" key="1">
    <source>
        <dbReference type="ARBA" id="ARBA00022490"/>
    </source>
</evidence>
<keyword evidence="4" id="KW-0460">Magnesium</keyword>
<comment type="similarity">
    <text evidence="6">Belongs to the TRAFAC class OBG-HflX-like GTPase superfamily. HflX GTPase family.</text>
</comment>
<proteinExistence type="inferred from homology"/>
<dbReference type="HOGENOM" id="CLU_019597_7_1_0"/>
<dbReference type="PROSITE" id="PS51705">
    <property type="entry name" value="G_HFLX"/>
    <property type="match status" value="1"/>
</dbReference>
<dbReference type="NCBIfam" id="TIGR03156">
    <property type="entry name" value="GTP_HflX"/>
    <property type="match status" value="1"/>
</dbReference>
<dbReference type="PRINTS" id="PR00326">
    <property type="entry name" value="GTP1OBG"/>
</dbReference>
<evidence type="ECO:0000256" key="5">
    <source>
        <dbReference type="ARBA" id="ARBA00023134"/>
    </source>
</evidence>
<dbReference type="InterPro" id="IPR027417">
    <property type="entry name" value="P-loop_NTPase"/>
</dbReference>
<comment type="subunit">
    <text evidence="6">Monomer. Associates with the 50S ribosomal subunit.</text>
</comment>
<dbReference type="Gene3D" id="6.10.250.2860">
    <property type="match status" value="1"/>
</dbReference>
<comment type="function">
    <text evidence="6">GTPase that associates with the 50S ribosomal subunit and may have a role during protein synthesis or ribosome biogenesis.</text>
</comment>
<dbReference type="Gene3D" id="3.40.50.11060">
    <property type="entry name" value="GTPase HflX, N-terminal domain"/>
    <property type="match status" value="1"/>
</dbReference>
<dbReference type="NCBIfam" id="TIGR00231">
    <property type="entry name" value="small_GTP"/>
    <property type="match status" value="1"/>
</dbReference>
<dbReference type="Proteomes" id="UP000007039">
    <property type="component" value="Chromosome"/>
</dbReference>
<dbReference type="InterPro" id="IPR025121">
    <property type="entry name" value="GTPase_HflX_N"/>
</dbReference>
<dbReference type="EMBL" id="CP002347">
    <property type="protein sequence ID" value="ADR18614.1"/>
    <property type="molecule type" value="Genomic_DNA"/>
</dbReference>
<reference evidence="8 9" key="2">
    <citation type="journal article" date="2011" name="Stand. Genomic Sci.">
        <title>Complete genome sequence of Calditerrivibrio nitroreducens type strain (Yu37-1).</title>
        <authorList>
            <person name="Pitluck S."/>
            <person name="Sikorski J."/>
            <person name="Zeytun A."/>
            <person name="Lapidus A."/>
            <person name="Nolan M."/>
            <person name="Lucas S."/>
            <person name="Hammon N."/>
            <person name="Deshpande S."/>
            <person name="Cheng J.F."/>
            <person name="Tapia R."/>
            <person name="Han C."/>
            <person name="Goodwin L."/>
            <person name="Liolios K."/>
            <person name="Pagani I."/>
            <person name="Ivanova N."/>
            <person name="Mavromatis K."/>
            <person name="Pati A."/>
            <person name="Chen A."/>
            <person name="Palaniappan K."/>
            <person name="Hauser L."/>
            <person name="Chang Y.J."/>
            <person name="Jeffries C.D."/>
            <person name="Detter J.C."/>
            <person name="Brambilla E."/>
            <person name="Djao O.D."/>
            <person name="Rohde M."/>
            <person name="Spring S."/>
            <person name="Goker M."/>
            <person name="Woyke T."/>
            <person name="Bristow J."/>
            <person name="Eisen J.A."/>
            <person name="Markowitz V."/>
            <person name="Hugenholtz P."/>
            <person name="Kyrpides N.C."/>
            <person name="Klenk H.P."/>
            <person name="Land M."/>
        </authorList>
    </citation>
    <scope>NUCLEOTIDE SEQUENCE [LARGE SCALE GENOMIC DNA]</scope>
    <source>
        <strain evidence="9">DSM 19672 / NBRC 101217 / Yu37-1</strain>
    </source>
</reference>
<keyword evidence="3 6" id="KW-0547">Nucleotide-binding</keyword>
<dbReference type="InterPro" id="IPR042108">
    <property type="entry name" value="GTPase_HflX_N_sf"/>
</dbReference>
<gene>
    <name evidence="6" type="primary">hflX</name>
    <name evidence="8" type="ordered locus">Calni_0703</name>
</gene>
<dbReference type="GO" id="GO:0005525">
    <property type="term" value="F:GTP binding"/>
    <property type="evidence" value="ECO:0007669"/>
    <property type="project" value="UniProtKB-UniRule"/>
</dbReference>
<dbReference type="InterPro" id="IPR016496">
    <property type="entry name" value="GTPase_HflX"/>
</dbReference>
<protein>
    <recommendedName>
        <fullName evidence="6">GTPase HflX</fullName>
    </recommendedName>
    <alternativeName>
        <fullName evidence="6">GTP-binding protein HflX</fullName>
    </alternativeName>
</protein>
<evidence type="ECO:0000256" key="4">
    <source>
        <dbReference type="ARBA" id="ARBA00022842"/>
    </source>
</evidence>
<sequence>MLYGYTDNVKVGYLRTLEKFIKKKNISDTLISNELLKRISSISFEMGRQIGLLIDRNNIIQIVLVGTNKEVLIPKLERFAITPGKLRGLRLLHTHLYGEDLDEDDITDLKLLRLDAVSVIKLNDRGEPYKLQMAYLYPSHEKEYDIIEYKDPYNIKDNFIEFISAIESELSRKIKERYEVKKGFSGVLIGVYKDKKEAEESLFELKELCRTAEIIPEEAFIQIKGAIHPKFVVGPGKLKEIVIYAMQNNIDYLIFDNILSPAQSRSIAEQTEMKILDRTQLILDIFARRAKSNEGKIRVELAQLKHILPRLTGRDDSLSRLTGGIGGRGPGETKLEIDKRRIRDRIAFLTNKLKDIESVRQTQRVKRTRKNLPIVSIVGYTNAGKSTLLNNLTKSDVYADNLMFATLDTTSKRLRFPEDRECILTDTVGFIRNLPESLKGAFKSTLEELEESDLFIHLVDISNTQYKKQIDAVNQIFEELKLNDKPKIMVFNKIDLVDKQVITEAQKDYPEAIFISALNKKTFEELIIKINHILFVGGKKLGIPVRDYFEKV</sequence>
<evidence type="ECO:0000256" key="6">
    <source>
        <dbReference type="HAMAP-Rule" id="MF_00900"/>
    </source>
</evidence>
<dbReference type="PANTHER" id="PTHR10229">
    <property type="entry name" value="GTP-BINDING PROTEIN HFLX"/>
    <property type="match status" value="1"/>
</dbReference>
<dbReference type="Gene3D" id="3.40.50.300">
    <property type="entry name" value="P-loop containing nucleotide triphosphate hydrolases"/>
    <property type="match status" value="1"/>
</dbReference>
<dbReference type="HAMAP" id="MF_00900">
    <property type="entry name" value="GTPase_HflX"/>
    <property type="match status" value="1"/>
</dbReference>
<dbReference type="GO" id="GO:0005737">
    <property type="term" value="C:cytoplasm"/>
    <property type="evidence" value="ECO:0007669"/>
    <property type="project" value="UniProtKB-SubCell"/>
</dbReference>
<organism evidence="8 9">
    <name type="scientific">Calditerrivibrio nitroreducens (strain DSM 19672 / NBRC 101217 / Yu37-1)</name>
    <dbReference type="NCBI Taxonomy" id="768670"/>
    <lineage>
        <taxon>Bacteria</taxon>
        <taxon>Pseudomonadati</taxon>
        <taxon>Deferribacterota</taxon>
        <taxon>Deferribacteres</taxon>
        <taxon>Deferribacterales</taxon>
        <taxon>Calditerrivibrionaceae</taxon>
    </lineage>
</organism>
<dbReference type="InterPro" id="IPR006073">
    <property type="entry name" value="GTP-bd"/>
</dbReference>
<dbReference type="STRING" id="768670.Calni_0703"/>
<accession>E4TGD3</accession>
<dbReference type="CDD" id="cd01878">
    <property type="entry name" value="HflX"/>
    <property type="match status" value="1"/>
</dbReference>
<keyword evidence="5 6" id="KW-0342">GTP-binding</keyword>
<reference key="1">
    <citation type="submission" date="2010-11" db="EMBL/GenBank/DDBJ databases">
        <title>The complete genome of chromosome of Calditerrivibrio nitroreducens DSM 19672.</title>
        <authorList>
            <consortium name="US DOE Joint Genome Institute (JGI-PGF)"/>
            <person name="Lucas S."/>
            <person name="Copeland A."/>
            <person name="Lapidus A."/>
            <person name="Bruce D."/>
            <person name="Goodwin L."/>
            <person name="Pitluck S."/>
            <person name="Kyrpides N."/>
            <person name="Mavromatis K."/>
            <person name="Ivanova N."/>
            <person name="Mikhailova N."/>
            <person name="Zeytun A."/>
            <person name="Brettin T."/>
            <person name="Detter J.C."/>
            <person name="Tapia R."/>
            <person name="Han C."/>
            <person name="Land M."/>
            <person name="Hauser L."/>
            <person name="Markowitz V."/>
            <person name="Cheng J.-F."/>
            <person name="Hugenholtz P."/>
            <person name="Woyke T."/>
            <person name="Wu D."/>
            <person name="Spring S."/>
            <person name="Schroeder M."/>
            <person name="Brambilla E."/>
            <person name="Klenk H.-P."/>
            <person name="Eisen J.A."/>
        </authorList>
    </citation>
    <scope>NUCLEOTIDE SEQUENCE [LARGE SCALE GENOMIC DNA]</scope>
    <source>
        <strain>DSM 19672</strain>
    </source>
</reference>
<dbReference type="InterPro" id="IPR030394">
    <property type="entry name" value="G_HFLX_dom"/>
</dbReference>
<dbReference type="InterPro" id="IPR005225">
    <property type="entry name" value="Small_GTP-bd"/>
</dbReference>
<dbReference type="GO" id="GO:0046872">
    <property type="term" value="F:metal ion binding"/>
    <property type="evidence" value="ECO:0007669"/>
    <property type="project" value="UniProtKB-KW"/>
</dbReference>
<feature type="domain" description="Hflx-type G" evidence="7">
    <location>
        <begin position="373"/>
        <end position="538"/>
    </location>
</feature>
<dbReference type="AlphaFoldDB" id="E4TGD3"/>
<dbReference type="Pfam" id="PF16360">
    <property type="entry name" value="GTP-bdg_M"/>
    <property type="match status" value="1"/>
</dbReference>
<dbReference type="SUPFAM" id="SSF52540">
    <property type="entry name" value="P-loop containing nucleoside triphosphate hydrolases"/>
    <property type="match status" value="1"/>
</dbReference>
<evidence type="ECO:0000313" key="9">
    <source>
        <dbReference type="Proteomes" id="UP000007039"/>
    </source>
</evidence>
<dbReference type="InterPro" id="IPR032305">
    <property type="entry name" value="GTP-bd_M"/>
</dbReference>
<dbReference type="KEGG" id="cni:Calni_0703"/>
<keyword evidence="1 6" id="KW-0963">Cytoplasm</keyword>
<keyword evidence="9" id="KW-1185">Reference proteome</keyword>
<comment type="subcellular location">
    <subcellularLocation>
        <location evidence="6">Cytoplasm</location>
    </subcellularLocation>
    <text evidence="6">May associate with membranes.</text>
</comment>
<keyword evidence="2" id="KW-0479">Metal-binding</keyword>
<dbReference type="FunFam" id="3.40.50.11060:FF:000001">
    <property type="entry name" value="GTPase HflX"/>
    <property type="match status" value="1"/>
</dbReference>
<evidence type="ECO:0000259" key="7">
    <source>
        <dbReference type="PROSITE" id="PS51705"/>
    </source>
</evidence>
<dbReference type="OrthoDB" id="9812272at2"/>